<accession>A0A402WP08</accession>
<sequence length="37" mass="3949">MINSRSGVAFIAALVMVWSQGSPAAVNVDRTRIIMDA</sequence>
<proteinExistence type="predicted"/>
<dbReference type="AlphaFoldDB" id="A0A402WP08"/>
<evidence type="ECO:0000313" key="1">
    <source>
        <dbReference type="EMBL" id="MIV47322.1"/>
    </source>
</evidence>
<dbReference type="EMBL" id="RSUV01000054">
    <property type="protein sequence ID" value="MIV47322.1"/>
    <property type="molecule type" value="Genomic_DNA"/>
</dbReference>
<organism evidence="1">
    <name type="scientific">Salmonella enterica</name>
    <name type="common">Salmonella choleraesuis</name>
    <dbReference type="NCBI Taxonomy" id="28901"/>
    <lineage>
        <taxon>Bacteria</taxon>
        <taxon>Pseudomonadati</taxon>
        <taxon>Pseudomonadota</taxon>
        <taxon>Gammaproteobacteria</taxon>
        <taxon>Enterobacterales</taxon>
        <taxon>Enterobacteriaceae</taxon>
        <taxon>Salmonella</taxon>
    </lineage>
</organism>
<dbReference type="Proteomes" id="UP000839530">
    <property type="component" value="Unassembled WGS sequence"/>
</dbReference>
<comment type="caution">
    <text evidence="1">The sequence shown here is derived from an EMBL/GenBank/DDBJ whole genome shotgun (WGS) entry which is preliminary data.</text>
</comment>
<feature type="non-terminal residue" evidence="1">
    <location>
        <position position="37"/>
    </location>
</feature>
<reference evidence="1" key="1">
    <citation type="submission" date="2018-07" db="EMBL/GenBank/DDBJ databases">
        <authorList>
            <consortium name="GenomeTrakr network: Whole genome sequencing for foodborne pathogen traceback"/>
        </authorList>
    </citation>
    <scope>NUCLEOTIDE SEQUENCE [LARGE SCALE GENOMIC DNA]</scope>
    <source>
        <strain evidence="1">CFSAN048114</strain>
    </source>
</reference>
<name>A0A402WP08_SALER</name>
<gene>
    <name evidence="1" type="ORF">A7E06_28750</name>
</gene>
<protein>
    <submittedName>
        <fullName evidence="1">Fimbrial chaperone protein StdC</fullName>
    </submittedName>
</protein>